<dbReference type="InterPro" id="IPR036271">
    <property type="entry name" value="Tet_transcr_reg_TetR-rel_C_sf"/>
</dbReference>
<dbReference type="PROSITE" id="PS01081">
    <property type="entry name" value="HTH_TETR_1"/>
    <property type="match status" value="1"/>
</dbReference>
<dbReference type="InterPro" id="IPR009057">
    <property type="entry name" value="Homeodomain-like_sf"/>
</dbReference>
<dbReference type="STRING" id="1513271.XM47_09510"/>
<proteinExistence type="predicted"/>
<dbReference type="GO" id="GO:0000976">
    <property type="term" value="F:transcription cis-regulatory region binding"/>
    <property type="evidence" value="ECO:0007669"/>
    <property type="project" value="TreeGrafter"/>
</dbReference>
<dbReference type="PROSITE" id="PS50977">
    <property type="entry name" value="HTH_TETR_2"/>
    <property type="match status" value="1"/>
</dbReference>
<dbReference type="Proteomes" id="UP000037600">
    <property type="component" value="Unassembled WGS sequence"/>
</dbReference>
<organism evidence="4 5">
    <name type="scientific">Catenovulum maritimum</name>
    <dbReference type="NCBI Taxonomy" id="1513271"/>
    <lineage>
        <taxon>Bacteria</taxon>
        <taxon>Pseudomonadati</taxon>
        <taxon>Pseudomonadota</taxon>
        <taxon>Gammaproteobacteria</taxon>
        <taxon>Alteromonadales</taxon>
        <taxon>Alteromonadaceae</taxon>
        <taxon>Catenovulum</taxon>
    </lineage>
</organism>
<dbReference type="AlphaFoldDB" id="A0A0J8JLD9"/>
<dbReference type="GO" id="GO:0003700">
    <property type="term" value="F:DNA-binding transcription factor activity"/>
    <property type="evidence" value="ECO:0007669"/>
    <property type="project" value="TreeGrafter"/>
</dbReference>
<dbReference type="PANTHER" id="PTHR30055:SF235">
    <property type="entry name" value="TRANSCRIPTIONAL REGULATORY PROTEIN"/>
    <property type="match status" value="1"/>
</dbReference>
<comment type="caution">
    <text evidence="4">The sequence shown here is derived from an EMBL/GenBank/DDBJ whole genome shotgun (WGS) entry which is preliminary data.</text>
</comment>
<dbReference type="PRINTS" id="PR00455">
    <property type="entry name" value="HTHTETR"/>
</dbReference>
<accession>A0A0J8JLD9</accession>
<dbReference type="EMBL" id="LAZL01000012">
    <property type="protein sequence ID" value="KMT65376.1"/>
    <property type="molecule type" value="Genomic_DNA"/>
</dbReference>
<name>A0A0J8JLD9_9ALTE</name>
<evidence type="ECO:0000313" key="5">
    <source>
        <dbReference type="Proteomes" id="UP000037600"/>
    </source>
</evidence>
<evidence type="ECO:0000313" key="4">
    <source>
        <dbReference type="EMBL" id="KMT65376.1"/>
    </source>
</evidence>
<evidence type="ECO:0000259" key="3">
    <source>
        <dbReference type="PROSITE" id="PS50977"/>
    </source>
</evidence>
<dbReference type="SUPFAM" id="SSF48498">
    <property type="entry name" value="Tetracyclin repressor-like, C-terminal domain"/>
    <property type="match status" value="1"/>
</dbReference>
<evidence type="ECO:0000256" key="2">
    <source>
        <dbReference type="PROSITE-ProRule" id="PRU00335"/>
    </source>
</evidence>
<feature type="domain" description="HTH tetR-type" evidence="3">
    <location>
        <begin position="4"/>
        <end position="64"/>
    </location>
</feature>
<keyword evidence="5" id="KW-1185">Reference proteome</keyword>
<sequence>MAKLDTKTKILIHAEKLFAKQGFNSTSLREITTEAEVNLASVNYHFGSKKTLIQAVLSRYLALFMPQLIKELDQAENNLASTVNCFFNALRILDTINSDSAKNFLMLVGRGYSESQGHLRRYIQSSYAQELNQIFEHFNRVTPHLNKEALFWRLHFCLGAMVFTMSSSSALSEISESDWGASINVNHLMQKLVPFINASLATQTQINLTQGEV</sequence>
<protein>
    <submittedName>
        <fullName evidence="4">TetR family transcriptional regulator</fullName>
    </submittedName>
</protein>
<reference evidence="4 5" key="1">
    <citation type="submission" date="2015-04" db="EMBL/GenBank/DDBJ databases">
        <title>Draft Genome Sequence of the Novel Agar-Digesting Marine Bacterium Q1.</title>
        <authorList>
            <person name="Li Y."/>
            <person name="Li D."/>
            <person name="Chen G."/>
            <person name="Du Z."/>
        </authorList>
    </citation>
    <scope>NUCLEOTIDE SEQUENCE [LARGE SCALE GENOMIC DNA]</scope>
    <source>
        <strain evidence="4 5">Q1</strain>
    </source>
</reference>
<dbReference type="OrthoDB" id="2356263at2"/>
<evidence type="ECO:0000256" key="1">
    <source>
        <dbReference type="ARBA" id="ARBA00023125"/>
    </source>
</evidence>
<keyword evidence="1 2" id="KW-0238">DNA-binding</keyword>
<dbReference type="SUPFAM" id="SSF46689">
    <property type="entry name" value="Homeodomain-like"/>
    <property type="match status" value="1"/>
</dbReference>
<gene>
    <name evidence="4" type="ORF">XM47_09510</name>
</gene>
<dbReference type="InterPro" id="IPR023772">
    <property type="entry name" value="DNA-bd_HTH_TetR-type_CS"/>
</dbReference>
<dbReference type="Pfam" id="PF17939">
    <property type="entry name" value="TetR_C_30"/>
    <property type="match status" value="1"/>
</dbReference>
<dbReference type="Pfam" id="PF00440">
    <property type="entry name" value="TetR_N"/>
    <property type="match status" value="1"/>
</dbReference>
<dbReference type="Gene3D" id="1.10.357.10">
    <property type="entry name" value="Tetracycline Repressor, domain 2"/>
    <property type="match status" value="1"/>
</dbReference>
<dbReference type="PANTHER" id="PTHR30055">
    <property type="entry name" value="HTH-TYPE TRANSCRIPTIONAL REGULATOR RUTR"/>
    <property type="match status" value="1"/>
</dbReference>
<dbReference type="InterPro" id="IPR050109">
    <property type="entry name" value="HTH-type_TetR-like_transc_reg"/>
</dbReference>
<dbReference type="InterPro" id="IPR001647">
    <property type="entry name" value="HTH_TetR"/>
</dbReference>
<feature type="DNA-binding region" description="H-T-H motif" evidence="2">
    <location>
        <begin position="27"/>
        <end position="46"/>
    </location>
</feature>
<dbReference type="RefSeq" id="WP_048692205.1">
    <property type="nucleotide sequence ID" value="NZ_KQ130489.1"/>
</dbReference>
<dbReference type="InterPro" id="IPR041586">
    <property type="entry name" value="PsrA_TetR_C"/>
</dbReference>